<dbReference type="PANTHER" id="PTHR37422:SF13">
    <property type="entry name" value="LIPOPOLYSACCHARIDE BIOSYNTHESIS PROTEIN PA4999-RELATED"/>
    <property type="match status" value="1"/>
</dbReference>
<reference evidence="7 8" key="1">
    <citation type="submission" date="2019-03" db="EMBL/GenBank/DDBJ databases">
        <title>Genomic Encyclopedia of Type Strains, Phase IV (KMG-IV): sequencing the most valuable type-strain genomes for metagenomic binning, comparative biology and taxonomic classification.</title>
        <authorList>
            <person name="Goeker M."/>
        </authorList>
    </citation>
    <scope>NUCLEOTIDE SEQUENCE [LARGE SCALE GENOMIC DNA]</scope>
    <source>
        <strain evidence="7 8">DSM 103923</strain>
    </source>
</reference>
<evidence type="ECO:0000256" key="3">
    <source>
        <dbReference type="ARBA" id="ARBA00022989"/>
    </source>
</evidence>
<name>A0A4R3JR41_9PROT</name>
<evidence type="ECO:0000313" key="8">
    <source>
        <dbReference type="Proteomes" id="UP000295135"/>
    </source>
</evidence>
<keyword evidence="4 5" id="KW-0472">Membrane</keyword>
<dbReference type="Pfam" id="PF04932">
    <property type="entry name" value="Wzy_C"/>
    <property type="match status" value="1"/>
</dbReference>
<dbReference type="InterPro" id="IPR007016">
    <property type="entry name" value="O-antigen_ligase-rel_domated"/>
</dbReference>
<accession>A0A4R3JR41</accession>
<gene>
    <name evidence="7" type="ORF">EDC61_12011</name>
</gene>
<feature type="domain" description="O-antigen ligase-related" evidence="6">
    <location>
        <begin position="171"/>
        <end position="311"/>
    </location>
</feature>
<sequence>MMPIGLIAAFSFLQHAVYPICLIVLLWGVMRLLRALGHSSRFDHWDLLLALWLGWLIVAQWLTEAPAAGTFLEWSLLLFAMVFLAWRRHQDLSSARWPTLHRWLWFFGIALAIWGLQQDPANTYSNKISGPFLDPNLYAASLNLFWLPLAALFLGQMSASKWRSAAALAGLGLIATAFFLAASRGATLAALLLSPLIVWHCRATPGFTRRAMQLASVTLAAYAYARWASPHDVAARLIVTLSDGDNSRLMLWKATFDLILNAPWHGIGLGGFRSAYPLTRMPEENLTAGIWSHNDYLQLWLEGGIITLLFVLVFFGVFAWLAFDALRRRADAAAIEQLGLACGALALFIHAGVNFILYFAFVNVFLGLYLARALQLRGSTPDKGWVLPVRPIVAQTAVLALAFAGLLNLAGHLGMQLFLGGSQYGMQAIRALGHEPNTYEIAHRLARLLPDAPAPRYVMAKQMENVLNAGGTGKAEMDREAFELATEHYEAARRLAPCHVSFGIAEADFLRRHARHGAPGQAQRLAIEVLRDNLACNPRHGLSLYLLARQLAQQGDENGARTLLVFGIRNALFGPERLVLIAALRGLDHPAFAAPYEQLATEMGQRLFYYENNPTAREKTDFWQEKQRQLARLRAEALATEARLAKPPASAARP</sequence>
<proteinExistence type="predicted"/>
<dbReference type="Proteomes" id="UP000295135">
    <property type="component" value="Unassembled WGS sequence"/>
</dbReference>
<dbReference type="InterPro" id="IPR051533">
    <property type="entry name" value="WaaL-like"/>
</dbReference>
<comment type="subcellular location">
    <subcellularLocation>
        <location evidence="1">Membrane</location>
        <topology evidence="1">Multi-pass membrane protein</topology>
    </subcellularLocation>
</comment>
<feature type="transmembrane region" description="Helical" evidence="5">
    <location>
        <begin position="12"/>
        <end position="33"/>
    </location>
</feature>
<feature type="transmembrane region" description="Helical" evidence="5">
    <location>
        <begin position="338"/>
        <end position="371"/>
    </location>
</feature>
<evidence type="ECO:0000256" key="5">
    <source>
        <dbReference type="SAM" id="Phobius"/>
    </source>
</evidence>
<feature type="transmembrane region" description="Helical" evidence="5">
    <location>
        <begin position="99"/>
        <end position="117"/>
    </location>
</feature>
<dbReference type="PANTHER" id="PTHR37422">
    <property type="entry name" value="TEICHURONIC ACID BIOSYNTHESIS PROTEIN TUAE"/>
    <property type="match status" value="1"/>
</dbReference>
<evidence type="ECO:0000259" key="6">
    <source>
        <dbReference type="Pfam" id="PF04932"/>
    </source>
</evidence>
<organism evidence="7 8">
    <name type="scientific">Sulfuritortus calidifontis</name>
    <dbReference type="NCBI Taxonomy" id="1914471"/>
    <lineage>
        <taxon>Bacteria</taxon>
        <taxon>Pseudomonadati</taxon>
        <taxon>Pseudomonadota</taxon>
        <taxon>Betaproteobacteria</taxon>
        <taxon>Nitrosomonadales</taxon>
        <taxon>Thiobacillaceae</taxon>
        <taxon>Sulfuritortus</taxon>
    </lineage>
</organism>
<dbReference type="GO" id="GO:0016020">
    <property type="term" value="C:membrane"/>
    <property type="evidence" value="ECO:0007669"/>
    <property type="project" value="UniProtKB-SubCell"/>
</dbReference>
<feature type="transmembrane region" description="Helical" evidence="5">
    <location>
        <begin position="68"/>
        <end position="87"/>
    </location>
</feature>
<dbReference type="EMBL" id="SLZY01000020">
    <property type="protein sequence ID" value="TCS69450.1"/>
    <property type="molecule type" value="Genomic_DNA"/>
</dbReference>
<evidence type="ECO:0000256" key="4">
    <source>
        <dbReference type="ARBA" id="ARBA00023136"/>
    </source>
</evidence>
<keyword evidence="2 5" id="KW-0812">Transmembrane</keyword>
<evidence type="ECO:0000256" key="2">
    <source>
        <dbReference type="ARBA" id="ARBA00022692"/>
    </source>
</evidence>
<keyword evidence="3 5" id="KW-1133">Transmembrane helix</keyword>
<feature type="transmembrane region" description="Helical" evidence="5">
    <location>
        <begin position="391"/>
        <end position="410"/>
    </location>
</feature>
<feature type="transmembrane region" description="Helical" evidence="5">
    <location>
        <begin position="45"/>
        <end position="62"/>
    </location>
</feature>
<protein>
    <submittedName>
        <fullName evidence="7">O-antigen ligase</fullName>
    </submittedName>
</protein>
<dbReference type="AlphaFoldDB" id="A0A4R3JR41"/>
<keyword evidence="7" id="KW-0436">Ligase</keyword>
<keyword evidence="8" id="KW-1185">Reference proteome</keyword>
<feature type="transmembrane region" description="Helical" evidence="5">
    <location>
        <begin position="137"/>
        <end position="155"/>
    </location>
</feature>
<dbReference type="OrthoDB" id="9783389at2"/>
<feature type="transmembrane region" description="Helical" evidence="5">
    <location>
        <begin position="167"/>
        <end position="193"/>
    </location>
</feature>
<evidence type="ECO:0000256" key="1">
    <source>
        <dbReference type="ARBA" id="ARBA00004141"/>
    </source>
</evidence>
<feature type="transmembrane region" description="Helical" evidence="5">
    <location>
        <begin position="305"/>
        <end position="326"/>
    </location>
</feature>
<dbReference type="GO" id="GO:0016874">
    <property type="term" value="F:ligase activity"/>
    <property type="evidence" value="ECO:0007669"/>
    <property type="project" value="UniProtKB-KW"/>
</dbReference>
<comment type="caution">
    <text evidence="7">The sequence shown here is derived from an EMBL/GenBank/DDBJ whole genome shotgun (WGS) entry which is preliminary data.</text>
</comment>
<evidence type="ECO:0000313" key="7">
    <source>
        <dbReference type="EMBL" id="TCS69450.1"/>
    </source>
</evidence>